<dbReference type="InterPro" id="IPR020422">
    <property type="entry name" value="TYR_PHOSPHATASE_DUAL_dom"/>
</dbReference>
<dbReference type="AlphaFoldDB" id="A0A6C0HFC3"/>
<dbReference type="InterPro" id="IPR000340">
    <property type="entry name" value="Dual-sp_phosphatase_cat-dom"/>
</dbReference>
<dbReference type="GO" id="GO:0004721">
    <property type="term" value="F:phosphoprotein phosphatase activity"/>
    <property type="evidence" value="ECO:0007669"/>
    <property type="project" value="UniProtKB-KW"/>
</dbReference>
<dbReference type="EMBL" id="MN739945">
    <property type="protein sequence ID" value="QHT79070.1"/>
    <property type="molecule type" value="Genomic_DNA"/>
</dbReference>
<accession>A0A6C0HFC3</accession>
<dbReference type="InterPro" id="IPR016130">
    <property type="entry name" value="Tyr_Pase_AS"/>
</dbReference>
<keyword evidence="1" id="KW-0378">Hydrolase</keyword>
<dbReference type="GO" id="GO:0043409">
    <property type="term" value="P:negative regulation of MAPK cascade"/>
    <property type="evidence" value="ECO:0007669"/>
    <property type="project" value="TreeGrafter"/>
</dbReference>
<dbReference type="PANTHER" id="PTHR10159:SF519">
    <property type="entry name" value="DUAL SPECIFICITY PROTEIN PHOSPHATASE MPK3"/>
    <property type="match status" value="1"/>
</dbReference>
<dbReference type="PANTHER" id="PTHR10159">
    <property type="entry name" value="DUAL SPECIFICITY PROTEIN PHOSPHATASE"/>
    <property type="match status" value="1"/>
</dbReference>
<feature type="domain" description="Tyrosine specific protein phosphatases" evidence="4">
    <location>
        <begin position="94"/>
        <end position="158"/>
    </location>
</feature>
<keyword evidence="2" id="KW-0904">Protein phosphatase</keyword>
<dbReference type="GO" id="GO:0005737">
    <property type="term" value="C:cytoplasm"/>
    <property type="evidence" value="ECO:0007669"/>
    <property type="project" value="TreeGrafter"/>
</dbReference>
<dbReference type="InterPro" id="IPR000387">
    <property type="entry name" value="Tyr_Pase_dom"/>
</dbReference>
<dbReference type="PROSITE" id="PS00383">
    <property type="entry name" value="TYR_PHOSPHATASE_1"/>
    <property type="match status" value="1"/>
</dbReference>
<dbReference type="SMART" id="SM00195">
    <property type="entry name" value="DSPc"/>
    <property type="match status" value="1"/>
</dbReference>
<dbReference type="Pfam" id="PF00782">
    <property type="entry name" value="DSPc"/>
    <property type="match status" value="1"/>
</dbReference>
<dbReference type="InterPro" id="IPR029021">
    <property type="entry name" value="Prot-tyrosine_phosphatase-like"/>
</dbReference>
<proteinExistence type="predicted"/>
<sequence>MDCVKNIIIFFGKIIQSIVSMGDDPANEIIPRLWLGNRQASQNEFWLRQNDITVVFNATKDIPFVSGISSMYRVPVDDNLQEDEIRNMGLWSWEIVFKIIKEYKQRKTILIHCAAGMQRSAAIVAMVLIAMFRCSTDEAIAYIKKKRSIAFYGQANFYKSIKGFEKSFFDMIVKEKQYSKYPKLPLPP</sequence>
<dbReference type="Gene3D" id="3.90.190.10">
    <property type="entry name" value="Protein tyrosine phosphatase superfamily"/>
    <property type="match status" value="1"/>
</dbReference>
<evidence type="ECO:0000259" key="3">
    <source>
        <dbReference type="PROSITE" id="PS50054"/>
    </source>
</evidence>
<evidence type="ECO:0008006" key="6">
    <source>
        <dbReference type="Google" id="ProtNLM"/>
    </source>
</evidence>
<dbReference type="SUPFAM" id="SSF52799">
    <property type="entry name" value="(Phosphotyrosine protein) phosphatases II"/>
    <property type="match status" value="1"/>
</dbReference>
<name>A0A6C0HFC3_9ZZZZ</name>
<dbReference type="PROSITE" id="PS50054">
    <property type="entry name" value="TYR_PHOSPHATASE_DUAL"/>
    <property type="match status" value="1"/>
</dbReference>
<dbReference type="CDD" id="cd14498">
    <property type="entry name" value="DSP"/>
    <property type="match status" value="1"/>
</dbReference>
<organism evidence="5">
    <name type="scientific">viral metagenome</name>
    <dbReference type="NCBI Taxonomy" id="1070528"/>
    <lineage>
        <taxon>unclassified sequences</taxon>
        <taxon>metagenomes</taxon>
        <taxon>organismal metagenomes</taxon>
    </lineage>
</organism>
<evidence type="ECO:0000256" key="2">
    <source>
        <dbReference type="ARBA" id="ARBA00022912"/>
    </source>
</evidence>
<evidence type="ECO:0000313" key="5">
    <source>
        <dbReference type="EMBL" id="QHT79070.1"/>
    </source>
</evidence>
<evidence type="ECO:0000256" key="1">
    <source>
        <dbReference type="ARBA" id="ARBA00022801"/>
    </source>
</evidence>
<feature type="domain" description="Tyrosine-protein phosphatase" evidence="3">
    <location>
        <begin position="24"/>
        <end position="170"/>
    </location>
</feature>
<evidence type="ECO:0000259" key="4">
    <source>
        <dbReference type="PROSITE" id="PS50056"/>
    </source>
</evidence>
<reference evidence="5" key="1">
    <citation type="journal article" date="2020" name="Nature">
        <title>Giant virus diversity and host interactions through global metagenomics.</title>
        <authorList>
            <person name="Schulz F."/>
            <person name="Roux S."/>
            <person name="Paez-Espino D."/>
            <person name="Jungbluth S."/>
            <person name="Walsh D.A."/>
            <person name="Denef V.J."/>
            <person name="McMahon K.D."/>
            <person name="Konstantinidis K.T."/>
            <person name="Eloe-Fadrosh E.A."/>
            <person name="Kyrpides N.C."/>
            <person name="Woyke T."/>
        </authorList>
    </citation>
    <scope>NUCLEOTIDE SEQUENCE</scope>
    <source>
        <strain evidence="5">GVMAG-M-3300023179-97</strain>
    </source>
</reference>
<protein>
    <recommendedName>
        <fullName evidence="6">Dual specificity phosphatase catalytic domain</fullName>
    </recommendedName>
</protein>
<dbReference type="PROSITE" id="PS50056">
    <property type="entry name" value="TYR_PHOSPHATASE_2"/>
    <property type="match status" value="1"/>
</dbReference>